<feature type="compositionally biased region" description="Polar residues" evidence="1">
    <location>
        <begin position="1"/>
        <end position="15"/>
    </location>
</feature>
<organism evidence="3 4">
    <name type="scientific">Methylorubrum extorquens</name>
    <name type="common">Methylobacterium dichloromethanicum</name>
    <name type="synonym">Methylobacterium extorquens</name>
    <dbReference type="NCBI Taxonomy" id="408"/>
    <lineage>
        <taxon>Bacteria</taxon>
        <taxon>Pseudomonadati</taxon>
        <taxon>Pseudomonadota</taxon>
        <taxon>Alphaproteobacteria</taxon>
        <taxon>Hyphomicrobiales</taxon>
        <taxon>Methylobacteriaceae</taxon>
        <taxon>Methylorubrum</taxon>
    </lineage>
</organism>
<evidence type="ECO:0000313" key="3">
    <source>
        <dbReference type="EMBL" id="OHV17562.1"/>
    </source>
</evidence>
<feature type="domain" description="Phasin" evidence="2">
    <location>
        <begin position="98"/>
        <end position="193"/>
    </location>
</feature>
<feature type="region of interest" description="Disordered" evidence="1">
    <location>
        <begin position="1"/>
        <end position="46"/>
    </location>
</feature>
<feature type="compositionally biased region" description="Low complexity" evidence="1">
    <location>
        <begin position="20"/>
        <end position="29"/>
    </location>
</feature>
<reference evidence="3 4" key="1">
    <citation type="submission" date="2016-10" db="EMBL/GenBank/DDBJ databases">
        <title>Draft genome sequence of Methylobacterium extorquens CP3, a seed endophyte of Crotalaria pumila with plant growth-promoting and metal tolerance properties.</title>
        <authorList>
            <person name="Sanchez-Lopez A.S."/>
            <person name="Van Hamme J.D."/>
            <person name="Thijs S."/>
            <person name="Mcammond B.M."/>
            <person name="Stevens V."/>
            <person name="Gonzalez-Chavez M.D.C."/>
            <person name="Vangronsveld J."/>
        </authorList>
    </citation>
    <scope>NUCLEOTIDE SEQUENCE [LARGE SCALE GENOMIC DNA]</scope>
    <source>
        <strain evidence="3 4">CP3</strain>
    </source>
</reference>
<gene>
    <name evidence="3" type="ORF">BK022_04790</name>
</gene>
<protein>
    <submittedName>
        <fullName evidence="3">Phasin</fullName>
    </submittedName>
</protein>
<dbReference type="Pfam" id="PF09361">
    <property type="entry name" value="Phasin_2"/>
    <property type="match status" value="1"/>
</dbReference>
<dbReference type="AlphaFoldDB" id="A0A1S1PAC1"/>
<sequence length="199" mass="21752">MAHEQNVGTAKQNGQDARIAEAAKANLNKAADKTNEQNKQFSDAAREGVNKMVGLHEKAAETTKQVMQNSIETASQHTREAADRFSKTLGFSGQDGERLAQQSKQNIEAVTRCGTVLSQAFQDASRSLFELGQKQFQRNLDGLTKLTQAKTVQEFATIQSDLMRESLQQMVQDSKAITETSARAVTEASQTFSSVAPAR</sequence>
<evidence type="ECO:0000259" key="2">
    <source>
        <dbReference type="Pfam" id="PF09361"/>
    </source>
</evidence>
<name>A0A1S1PAC1_METEX</name>
<evidence type="ECO:0000256" key="1">
    <source>
        <dbReference type="SAM" id="MobiDB-lite"/>
    </source>
</evidence>
<dbReference type="EMBL" id="MNAO01000032">
    <property type="protein sequence ID" value="OHV17562.1"/>
    <property type="molecule type" value="Genomic_DNA"/>
</dbReference>
<dbReference type="Proteomes" id="UP000180215">
    <property type="component" value="Unassembled WGS sequence"/>
</dbReference>
<comment type="caution">
    <text evidence="3">The sequence shown here is derived from an EMBL/GenBank/DDBJ whole genome shotgun (WGS) entry which is preliminary data.</text>
</comment>
<dbReference type="InterPro" id="IPR018968">
    <property type="entry name" value="Phasin"/>
</dbReference>
<accession>A0A1S1PAC1</accession>
<proteinExistence type="predicted"/>
<evidence type="ECO:0000313" key="4">
    <source>
        <dbReference type="Proteomes" id="UP000180215"/>
    </source>
</evidence>